<evidence type="ECO:0000256" key="2">
    <source>
        <dbReference type="SAM" id="Phobius"/>
    </source>
</evidence>
<evidence type="ECO:0000313" key="3">
    <source>
        <dbReference type="EMBL" id="AUX22678.1"/>
    </source>
</evidence>
<protein>
    <recommendedName>
        <fullName evidence="5">DUF3592 domain-containing protein</fullName>
    </recommendedName>
</protein>
<accession>A0A4P2Q162</accession>
<feature type="region of interest" description="Disordered" evidence="1">
    <location>
        <begin position="126"/>
        <end position="152"/>
    </location>
</feature>
<feature type="transmembrane region" description="Helical" evidence="2">
    <location>
        <begin position="6"/>
        <end position="29"/>
    </location>
</feature>
<organism evidence="3 4">
    <name type="scientific">Sorangium cellulosum</name>
    <name type="common">Polyangium cellulosum</name>
    <dbReference type="NCBI Taxonomy" id="56"/>
    <lineage>
        <taxon>Bacteria</taxon>
        <taxon>Pseudomonadati</taxon>
        <taxon>Myxococcota</taxon>
        <taxon>Polyangia</taxon>
        <taxon>Polyangiales</taxon>
        <taxon>Polyangiaceae</taxon>
        <taxon>Sorangium</taxon>
    </lineage>
</organism>
<evidence type="ECO:0000313" key="4">
    <source>
        <dbReference type="Proteomes" id="UP000295781"/>
    </source>
</evidence>
<evidence type="ECO:0000256" key="1">
    <source>
        <dbReference type="SAM" id="MobiDB-lite"/>
    </source>
</evidence>
<feature type="region of interest" description="Disordered" evidence="1">
    <location>
        <begin position="223"/>
        <end position="277"/>
    </location>
</feature>
<name>A0A4P2Q162_SORCE</name>
<gene>
    <name evidence="3" type="ORF">SOCEGT47_031840</name>
</gene>
<evidence type="ECO:0008006" key="5">
    <source>
        <dbReference type="Google" id="ProtNLM"/>
    </source>
</evidence>
<reference evidence="3 4" key="1">
    <citation type="submission" date="2015-09" db="EMBL/GenBank/DDBJ databases">
        <title>Sorangium comparison.</title>
        <authorList>
            <person name="Zaburannyi N."/>
            <person name="Bunk B."/>
            <person name="Overmann J."/>
            <person name="Mueller R."/>
        </authorList>
    </citation>
    <scope>NUCLEOTIDE SEQUENCE [LARGE SCALE GENOMIC DNA]</scope>
    <source>
        <strain evidence="3 4">So ceGT47</strain>
    </source>
</reference>
<keyword evidence="2" id="KW-1133">Transmembrane helix</keyword>
<dbReference type="OrthoDB" id="5523468at2"/>
<feature type="compositionally biased region" description="Gly residues" evidence="1">
    <location>
        <begin position="252"/>
        <end position="277"/>
    </location>
</feature>
<dbReference type="AlphaFoldDB" id="A0A4P2Q162"/>
<dbReference type="RefSeq" id="WP_129347803.1">
    <property type="nucleotide sequence ID" value="NZ_CP012670.1"/>
</dbReference>
<sequence length="277" mass="27023">MSSLSALVILAFSVVVPLGITGVIVWVVWKKALAPLHAQQQEQRQLLQMGVSCAARVLHYQETGMKVSQGAQDAYRLKLFLEVMPPGMPPYQVETVSLVSVMAVPRIQPGCIVTVRYDPANPRRVALDAAYPPGQGPTAAAPPGSGYPPPPGAPYGVPPGAYGAPAAGAYGAPPGVPPGAYGAPPGAYGAPPGAYGAPPGAYGAPPGAYGAPPGAYGAPPGAYGASPGAYGAPPGVPPGAHGAPPAVVPGPVGSGPAGVPGGAPGPFGPGGGRPHGA</sequence>
<keyword evidence="2" id="KW-0472">Membrane</keyword>
<feature type="compositionally biased region" description="Low complexity" evidence="1">
    <location>
        <begin position="129"/>
        <end position="144"/>
    </location>
</feature>
<keyword evidence="2" id="KW-0812">Transmembrane</keyword>
<dbReference type="EMBL" id="CP012670">
    <property type="protein sequence ID" value="AUX22678.1"/>
    <property type="molecule type" value="Genomic_DNA"/>
</dbReference>
<dbReference type="Proteomes" id="UP000295781">
    <property type="component" value="Chromosome"/>
</dbReference>
<feature type="compositionally biased region" description="Low complexity" evidence="1">
    <location>
        <begin position="223"/>
        <end position="251"/>
    </location>
</feature>
<proteinExistence type="predicted"/>